<dbReference type="InterPro" id="IPR023346">
    <property type="entry name" value="Lysozyme-like_dom_sf"/>
</dbReference>
<dbReference type="GO" id="GO:0042597">
    <property type="term" value="C:periplasmic space"/>
    <property type="evidence" value="ECO:0007669"/>
    <property type="project" value="InterPro"/>
</dbReference>
<dbReference type="STRING" id="395493.BegalDRAFT_2525"/>
<feature type="domain" description="Transglycosylase SLT" evidence="3">
    <location>
        <begin position="479"/>
        <end position="589"/>
    </location>
</feature>
<dbReference type="Gene3D" id="1.25.20.10">
    <property type="entry name" value="Bacterial muramidases"/>
    <property type="match status" value="1"/>
</dbReference>
<dbReference type="InterPro" id="IPR012289">
    <property type="entry name" value="Lytic_TGlycosylase_superhlx_L"/>
</dbReference>
<dbReference type="Gene3D" id="1.10.530.10">
    <property type="match status" value="1"/>
</dbReference>
<accession>I3CIC5</accession>
<evidence type="ECO:0000259" key="3">
    <source>
        <dbReference type="Pfam" id="PF01464"/>
    </source>
</evidence>
<evidence type="ECO:0000313" key="5">
    <source>
        <dbReference type="EMBL" id="EIJ43368.1"/>
    </source>
</evidence>
<dbReference type="Pfam" id="PF01464">
    <property type="entry name" value="SLT"/>
    <property type="match status" value="1"/>
</dbReference>
<comment type="similarity">
    <text evidence="1">Belongs to the transglycosylase Slt family.</text>
</comment>
<dbReference type="eggNOG" id="COG0741">
    <property type="taxonomic scope" value="Bacteria"/>
</dbReference>
<gene>
    <name evidence="5" type="ORF">BegalDRAFT_2525</name>
</gene>
<feature type="domain" description="Lytic transglycosylase superhelical linker" evidence="4">
    <location>
        <begin position="409"/>
        <end position="467"/>
    </location>
</feature>
<dbReference type="AlphaFoldDB" id="I3CIC5"/>
<evidence type="ECO:0000313" key="6">
    <source>
        <dbReference type="Proteomes" id="UP000005744"/>
    </source>
</evidence>
<dbReference type="Proteomes" id="UP000005744">
    <property type="component" value="Unassembled WGS sequence"/>
</dbReference>
<evidence type="ECO:0000259" key="4">
    <source>
        <dbReference type="Pfam" id="PF14718"/>
    </source>
</evidence>
<dbReference type="Gene3D" id="1.10.1240.20">
    <property type="entry name" value="Lytic transglycosylase, superhelical linker domain"/>
    <property type="match status" value="1"/>
</dbReference>
<dbReference type="PANTHER" id="PTHR37423:SF5">
    <property type="entry name" value="SOLUBLE LYTIC MUREIN TRANSGLYCOSYLASE"/>
    <property type="match status" value="1"/>
</dbReference>
<sequence length="642" mass="73808">MRHWFKQAGFVIFSLINIPPVFAVNVVEQRLQFQQAYEAIQAKDNQRYQSLIAELQDYPIVQYLEYYWLSDHLNDNLKMQAFFGRYADSPVAPRLRRAWLNQLIKDKNWSQYLRAYTPQNNSLLACHYLNAVLTQQNALNAEQLSEAKNLWVVGKSQPNACDPVFKYLADKQEITKELRWQRIRNAIAENDFKLAQGIAKGLSKDELEWVNRWATMQANPTATLATFNYPDTPLTREIIRYGIKQLARTEADSAYQFWQTLKDRYQFSAEEQSDVAYTLALRSSWQESPNAITRLLAVNKASVDDTLRQVALQASLATLDWDSLLQLAPLYSPVDSDDNAWEYWQARAFAEQGNVQQAEAIYRKLAQHRDYYGFLSANQLKQPYALNDEPLNVSANELLALQKNLNIIKARELYYVGQEEFARLEWRLATENMTQAQLKVATALANQWSWYFETIVTAAKAKAFNALTARFPTPHYDAVIRYASEQDLNPAWVYAVIRQESAFNVNARSSANALGLMQLLPTTAAEQAKRLKVSFNNQAEIYQPELNIQLGTGYLRHLLGRLDNNVVLTTAAYNAGLSRARKWADKYGCLPTDVWIELIPFKETRSYVESIMSYTPIYEWRLLGNQTPTPMPLQAIEREGGC</sequence>
<dbReference type="SUPFAM" id="SSF53955">
    <property type="entry name" value="Lysozyme-like"/>
    <property type="match status" value="1"/>
</dbReference>
<dbReference type="EMBL" id="JH600070">
    <property type="protein sequence ID" value="EIJ43368.1"/>
    <property type="molecule type" value="Genomic_DNA"/>
</dbReference>
<dbReference type="RefSeq" id="WP_002690486.1">
    <property type="nucleotide sequence ID" value="NZ_JH600070.1"/>
</dbReference>
<reference evidence="5 6" key="1">
    <citation type="submission" date="2011-11" db="EMBL/GenBank/DDBJ databases">
        <title>Improved High-Quality Draft sequence of Beggiatoa alba B18lD.</title>
        <authorList>
            <consortium name="US DOE Joint Genome Institute"/>
            <person name="Lucas S."/>
            <person name="Han J."/>
            <person name="Lapidus A."/>
            <person name="Cheng J.-F."/>
            <person name="Goodwin L."/>
            <person name="Pitluck S."/>
            <person name="Peters L."/>
            <person name="Mikhailova N."/>
            <person name="Held B."/>
            <person name="Detter J.C."/>
            <person name="Han C."/>
            <person name="Tapia R."/>
            <person name="Land M."/>
            <person name="Hauser L."/>
            <person name="Kyrpides N."/>
            <person name="Ivanova N."/>
            <person name="Pagani I."/>
            <person name="Samuel K."/>
            <person name="Teske A."/>
            <person name="Mueller J."/>
            <person name="Woyke T."/>
        </authorList>
    </citation>
    <scope>NUCLEOTIDE SEQUENCE [LARGE SCALE GENOMIC DNA]</scope>
    <source>
        <strain evidence="5 6">B18LD</strain>
    </source>
</reference>
<organism evidence="5 6">
    <name type="scientific">Beggiatoa alba B18LD</name>
    <dbReference type="NCBI Taxonomy" id="395493"/>
    <lineage>
        <taxon>Bacteria</taxon>
        <taxon>Pseudomonadati</taxon>
        <taxon>Pseudomonadota</taxon>
        <taxon>Gammaproteobacteria</taxon>
        <taxon>Thiotrichales</taxon>
        <taxon>Thiotrichaceae</taxon>
        <taxon>Beggiatoa</taxon>
    </lineage>
</organism>
<protein>
    <submittedName>
        <fullName evidence="5">Soluble lytic murein transglycosylase-like protein</fullName>
    </submittedName>
</protein>
<dbReference type="InterPro" id="IPR008258">
    <property type="entry name" value="Transglycosylase_SLT_dom_1"/>
</dbReference>
<dbReference type="CDD" id="cd13401">
    <property type="entry name" value="Slt70-like"/>
    <property type="match status" value="1"/>
</dbReference>
<dbReference type="Pfam" id="PF14718">
    <property type="entry name" value="SLT_L"/>
    <property type="match status" value="1"/>
</dbReference>
<evidence type="ECO:0000256" key="1">
    <source>
        <dbReference type="ARBA" id="ARBA00007734"/>
    </source>
</evidence>
<dbReference type="InterPro" id="IPR008939">
    <property type="entry name" value="Lytic_TGlycosylase_superhlx_U"/>
</dbReference>
<name>I3CIC5_9GAMM</name>
<dbReference type="OrthoDB" id="92254at2"/>
<evidence type="ECO:0000256" key="2">
    <source>
        <dbReference type="ARBA" id="ARBA00022729"/>
    </source>
</evidence>
<dbReference type="HOGENOM" id="CLU_019016_0_1_6"/>
<dbReference type="InterPro" id="IPR037061">
    <property type="entry name" value="Lytic_TGlycoase_superhlx_L_sf"/>
</dbReference>
<dbReference type="PANTHER" id="PTHR37423">
    <property type="entry name" value="SOLUBLE LYTIC MUREIN TRANSGLYCOSYLASE-RELATED"/>
    <property type="match status" value="1"/>
</dbReference>
<keyword evidence="6" id="KW-1185">Reference proteome</keyword>
<proteinExistence type="inferred from homology"/>
<keyword evidence="2" id="KW-0732">Signal</keyword>
<dbReference type="GO" id="GO:0004553">
    <property type="term" value="F:hydrolase activity, hydrolyzing O-glycosyl compounds"/>
    <property type="evidence" value="ECO:0007669"/>
    <property type="project" value="InterPro"/>
</dbReference>
<dbReference type="SUPFAM" id="SSF48435">
    <property type="entry name" value="Bacterial muramidases"/>
    <property type="match status" value="1"/>
</dbReference>